<evidence type="ECO:0000313" key="11">
    <source>
        <dbReference type="Proteomes" id="UP000252357"/>
    </source>
</evidence>
<keyword evidence="3 7" id="KW-0812">Transmembrane</keyword>
<feature type="transmembrane region" description="Helical" evidence="7">
    <location>
        <begin position="21"/>
        <end position="42"/>
    </location>
</feature>
<sequence>MNLLATSQIAWHALKVNKLRSLLTMLGIIIGVAAVIIMISIGHGAQARVEEQLKSLGANLLMILPGSTAASGVRLGSSSVQTLTEDDAVALMRDIPEIQAAGASMRGNAQLIAGNQNWATVVLGVTPDFLEARGWEVAQGRSLSAADMSGASKVILLGQTTAQQLFGEDDPIDQVIRVKNVPMVVIGVLAPKGQSLSGNDQDDIAMIPIHTARTRVLGQAQGKLRRVGAISVKVRDGEDLEEVQTRIRELLRQRHRLQPHQDDDFSLRNLTETLQAEEESSRVMTLLLAAVAGVSLLVGGIGIMNIMLVSVTERTREIGLRMAVGARRQDILWQFLVESTALALLGGMVGIVLGVGGSLLIAHLANWRVVIELGAILLATVFAAVVGIFFGYYPARKAASLLPIEALRRE</sequence>
<feature type="transmembrane region" description="Helical" evidence="7">
    <location>
        <begin position="332"/>
        <end position="361"/>
    </location>
</feature>
<evidence type="ECO:0000256" key="1">
    <source>
        <dbReference type="ARBA" id="ARBA00004651"/>
    </source>
</evidence>
<keyword evidence="11" id="KW-1185">Reference proteome</keyword>
<feature type="transmembrane region" description="Helical" evidence="7">
    <location>
        <begin position="373"/>
        <end position="393"/>
    </location>
</feature>
<keyword evidence="4 7" id="KW-1133">Transmembrane helix</keyword>
<dbReference type="Pfam" id="PF12704">
    <property type="entry name" value="MacB_PCD"/>
    <property type="match status" value="1"/>
</dbReference>
<dbReference type="InterPro" id="IPR003838">
    <property type="entry name" value="ABC3_permease_C"/>
</dbReference>
<dbReference type="Pfam" id="PF02687">
    <property type="entry name" value="FtsX"/>
    <property type="match status" value="1"/>
</dbReference>
<dbReference type="GO" id="GO:0022857">
    <property type="term" value="F:transmembrane transporter activity"/>
    <property type="evidence" value="ECO:0007669"/>
    <property type="project" value="TreeGrafter"/>
</dbReference>
<dbReference type="PANTHER" id="PTHR30572">
    <property type="entry name" value="MEMBRANE COMPONENT OF TRANSPORTER-RELATED"/>
    <property type="match status" value="1"/>
</dbReference>
<dbReference type="AlphaFoldDB" id="A0A368L1H9"/>
<evidence type="ECO:0000256" key="6">
    <source>
        <dbReference type="ARBA" id="ARBA00038076"/>
    </source>
</evidence>
<feature type="domain" description="ABC3 transporter permease C-terminal" evidence="8">
    <location>
        <begin position="290"/>
        <end position="401"/>
    </location>
</feature>
<dbReference type="InterPro" id="IPR050250">
    <property type="entry name" value="Macrolide_Exporter_MacB"/>
</dbReference>
<dbReference type="Proteomes" id="UP000252357">
    <property type="component" value="Unassembled WGS sequence"/>
</dbReference>
<evidence type="ECO:0000256" key="5">
    <source>
        <dbReference type="ARBA" id="ARBA00023136"/>
    </source>
</evidence>
<gene>
    <name evidence="10" type="ORF">DU000_07970</name>
</gene>
<dbReference type="OrthoDB" id="4814201at2"/>
<evidence type="ECO:0000256" key="7">
    <source>
        <dbReference type="SAM" id="Phobius"/>
    </source>
</evidence>
<keyword evidence="5 7" id="KW-0472">Membrane</keyword>
<dbReference type="RefSeq" id="WP_114402873.1">
    <property type="nucleotide sequence ID" value="NZ_QPGB01000003.1"/>
</dbReference>
<evidence type="ECO:0000313" key="10">
    <source>
        <dbReference type="EMBL" id="RCS57392.1"/>
    </source>
</evidence>
<keyword evidence="2" id="KW-1003">Cell membrane</keyword>
<comment type="subcellular location">
    <subcellularLocation>
        <location evidence="1">Cell membrane</location>
        <topology evidence="1">Multi-pass membrane protein</topology>
    </subcellularLocation>
</comment>
<dbReference type="GO" id="GO:0005886">
    <property type="term" value="C:plasma membrane"/>
    <property type="evidence" value="ECO:0007669"/>
    <property type="project" value="UniProtKB-SubCell"/>
</dbReference>
<evidence type="ECO:0000256" key="4">
    <source>
        <dbReference type="ARBA" id="ARBA00022989"/>
    </source>
</evidence>
<dbReference type="EMBL" id="QPGB01000003">
    <property type="protein sequence ID" value="RCS57392.1"/>
    <property type="molecule type" value="Genomic_DNA"/>
</dbReference>
<evidence type="ECO:0000259" key="8">
    <source>
        <dbReference type="Pfam" id="PF02687"/>
    </source>
</evidence>
<feature type="transmembrane region" description="Helical" evidence="7">
    <location>
        <begin position="286"/>
        <end position="311"/>
    </location>
</feature>
<organism evidence="10 11">
    <name type="scientific">Parvibium lacunae</name>
    <dbReference type="NCBI Taxonomy" id="1888893"/>
    <lineage>
        <taxon>Bacteria</taxon>
        <taxon>Pseudomonadati</taxon>
        <taxon>Pseudomonadota</taxon>
        <taxon>Betaproteobacteria</taxon>
        <taxon>Burkholderiales</taxon>
        <taxon>Alcaligenaceae</taxon>
        <taxon>Parvibium</taxon>
    </lineage>
</organism>
<feature type="domain" description="MacB-like periplasmic core" evidence="9">
    <location>
        <begin position="21"/>
        <end position="249"/>
    </location>
</feature>
<accession>A0A368L1H9</accession>
<proteinExistence type="inferred from homology"/>
<dbReference type="PANTHER" id="PTHR30572:SF4">
    <property type="entry name" value="ABC TRANSPORTER PERMEASE YTRF"/>
    <property type="match status" value="1"/>
</dbReference>
<protein>
    <submittedName>
        <fullName evidence="10">ABC transporter permease</fullName>
    </submittedName>
</protein>
<name>A0A368L1H9_9BURK</name>
<reference evidence="10 11" key="1">
    <citation type="journal article" date="2018" name="Int. J. Syst. Evol. Microbiol.">
        <title>Parvibium lacunae gen. nov., sp. nov., a new member of the family Alcaligenaceae isolated from a freshwater pond.</title>
        <authorList>
            <person name="Chen W.M."/>
            <person name="Xie P.B."/>
            <person name="Hsu M.Y."/>
            <person name="Sheu S.Y."/>
        </authorList>
    </citation>
    <scope>NUCLEOTIDE SEQUENCE [LARGE SCALE GENOMIC DNA]</scope>
    <source>
        <strain evidence="10 11">KMB9</strain>
    </source>
</reference>
<evidence type="ECO:0000256" key="2">
    <source>
        <dbReference type="ARBA" id="ARBA00022475"/>
    </source>
</evidence>
<comment type="similarity">
    <text evidence="6">Belongs to the ABC-4 integral membrane protein family.</text>
</comment>
<dbReference type="InterPro" id="IPR025857">
    <property type="entry name" value="MacB_PCD"/>
</dbReference>
<evidence type="ECO:0000256" key="3">
    <source>
        <dbReference type="ARBA" id="ARBA00022692"/>
    </source>
</evidence>
<comment type="caution">
    <text evidence="10">The sequence shown here is derived from an EMBL/GenBank/DDBJ whole genome shotgun (WGS) entry which is preliminary data.</text>
</comment>
<evidence type="ECO:0000259" key="9">
    <source>
        <dbReference type="Pfam" id="PF12704"/>
    </source>
</evidence>